<evidence type="ECO:0000313" key="1">
    <source>
        <dbReference type="EMBL" id="SEL61089.1"/>
    </source>
</evidence>
<dbReference type="RefSeq" id="WP_090829576.1">
    <property type="nucleotide sequence ID" value="NZ_FOBH01000018.1"/>
</dbReference>
<dbReference type="GO" id="GO:0051213">
    <property type="term" value="F:dioxygenase activity"/>
    <property type="evidence" value="ECO:0007669"/>
    <property type="project" value="UniProtKB-KW"/>
</dbReference>
<dbReference type="SUPFAM" id="SSF54593">
    <property type="entry name" value="Glyoxalase/Bleomycin resistance protein/Dihydroxybiphenyl dioxygenase"/>
    <property type="match status" value="1"/>
</dbReference>
<dbReference type="AlphaFoldDB" id="A0A1H7RM23"/>
<dbReference type="EMBL" id="FOBH01000018">
    <property type="protein sequence ID" value="SEL61089.1"/>
    <property type="molecule type" value="Genomic_DNA"/>
</dbReference>
<dbReference type="STRING" id="1233.SAMN05216387_11812"/>
<organism evidence="1 2">
    <name type="scientific">Nitrosovibrio tenuis</name>
    <dbReference type="NCBI Taxonomy" id="1233"/>
    <lineage>
        <taxon>Bacteria</taxon>
        <taxon>Pseudomonadati</taxon>
        <taxon>Pseudomonadota</taxon>
        <taxon>Betaproteobacteria</taxon>
        <taxon>Nitrosomonadales</taxon>
        <taxon>Nitrosomonadaceae</taxon>
        <taxon>Nitrosovibrio</taxon>
    </lineage>
</organism>
<dbReference type="Gene3D" id="3.10.180.10">
    <property type="entry name" value="2,3-Dihydroxybiphenyl 1,2-Dioxygenase, domain 1"/>
    <property type="match status" value="1"/>
</dbReference>
<evidence type="ECO:0000313" key="2">
    <source>
        <dbReference type="Proteomes" id="UP000198620"/>
    </source>
</evidence>
<sequence>MLDHIYYHIGIVVSNYDEAVEHYSNLLDIKFTEPAEAIVCFENPETQQTETTRLIAVYSRTRAPYVELLQATGNGIFSEKNTGQILYFGIWEPDIEGRISKLKKQGIGIDALLRSACDKPAYAIITAPDKMGVRIEYVSELLRPVTEAWVLTGKYPLRSR</sequence>
<proteinExistence type="predicted"/>
<protein>
    <submittedName>
        <fullName evidence="1">Glyoxalase/Bleomycin resistance protein/Dioxygenase superfamily protein</fullName>
    </submittedName>
</protein>
<keyword evidence="2" id="KW-1185">Reference proteome</keyword>
<keyword evidence="1" id="KW-0560">Oxidoreductase</keyword>
<dbReference type="Proteomes" id="UP000198620">
    <property type="component" value="Unassembled WGS sequence"/>
</dbReference>
<reference evidence="1 2" key="1">
    <citation type="submission" date="2016-10" db="EMBL/GenBank/DDBJ databases">
        <authorList>
            <person name="de Groot N.N."/>
        </authorList>
    </citation>
    <scope>NUCLEOTIDE SEQUENCE [LARGE SCALE GENOMIC DNA]</scope>
    <source>
        <strain evidence="1 2">Nv1</strain>
    </source>
</reference>
<dbReference type="OrthoDB" id="5185674at2"/>
<dbReference type="Pfam" id="PF13669">
    <property type="entry name" value="Glyoxalase_4"/>
    <property type="match status" value="1"/>
</dbReference>
<keyword evidence="1" id="KW-0223">Dioxygenase</keyword>
<name>A0A1H7RM23_9PROT</name>
<dbReference type="InterPro" id="IPR029068">
    <property type="entry name" value="Glyas_Bleomycin-R_OHBP_Dase"/>
</dbReference>
<accession>A0A1H7RM23</accession>
<gene>
    <name evidence="1" type="ORF">SAMN05216387_11812</name>
</gene>